<reference evidence="2 3" key="1">
    <citation type="journal article" date="2015" name="Nature">
        <title>rRNA introns, odd ribosomes, and small enigmatic genomes across a large radiation of phyla.</title>
        <authorList>
            <person name="Brown C.T."/>
            <person name="Hug L.A."/>
            <person name="Thomas B.C."/>
            <person name="Sharon I."/>
            <person name="Castelle C.J."/>
            <person name="Singh A."/>
            <person name="Wilkins M.J."/>
            <person name="Williams K.H."/>
            <person name="Banfield J.F."/>
        </authorList>
    </citation>
    <scope>NUCLEOTIDE SEQUENCE [LARGE SCALE GENOMIC DNA]</scope>
</reference>
<evidence type="ECO:0000313" key="3">
    <source>
        <dbReference type="Proteomes" id="UP000033930"/>
    </source>
</evidence>
<protein>
    <submittedName>
        <fullName evidence="2">Antioxidant, AhpC/TSA family</fullName>
    </submittedName>
</protein>
<comment type="caution">
    <text evidence="2">The sequence shown here is derived from an EMBL/GenBank/DDBJ whole genome shotgun (WGS) entry which is preliminary data.</text>
</comment>
<organism evidence="2 3">
    <name type="scientific">Candidatus Uhrbacteria bacterium GW2011_GWC1_41_20</name>
    <dbReference type="NCBI Taxonomy" id="1618983"/>
    <lineage>
        <taxon>Bacteria</taxon>
        <taxon>Candidatus Uhriibacteriota</taxon>
    </lineage>
</organism>
<sequence length="331" mass="37725">MFLHRKQKINAPEFPKGLFWINSDSMTLRSLKGKVVLIDFWTYSCINCLHTLEHLRTWHKKYAHKGLVIIGVHTPEFDFEKDEANVKRAIKDLKVNYPVVLDPNYKIWSLYANRWWPRKLLINKDGEIVYDHVGEGGYAQTENAIQEALREIGEEDLPAVRPEMSVGGGICYRTTPETYLGFLRGRFGNAVGIIPGEEQDFNDKGSHVDDLVYLHGHWAIEKEELRHSRELAQATEYLSLKYSAFSVNLVTGSLKKNKSVEVHVEIDGQTLPEDMAGRDVIVKNGKAILTITSPRMYNVISSDVYHHGTLKLKLSSDHVGFYAFTFGGCKE</sequence>
<dbReference type="PANTHER" id="PTHR42852:SF13">
    <property type="entry name" value="PROTEIN DIPZ"/>
    <property type="match status" value="1"/>
</dbReference>
<dbReference type="Gene3D" id="2.60.120.260">
    <property type="entry name" value="Galactose-binding domain-like"/>
    <property type="match status" value="1"/>
</dbReference>
<dbReference type="InterPro" id="IPR036249">
    <property type="entry name" value="Thioredoxin-like_sf"/>
</dbReference>
<dbReference type="InterPro" id="IPR050553">
    <property type="entry name" value="Thioredoxin_ResA/DsbE_sf"/>
</dbReference>
<dbReference type="InterPro" id="IPR013766">
    <property type="entry name" value="Thioredoxin_domain"/>
</dbReference>
<dbReference type="PANTHER" id="PTHR42852">
    <property type="entry name" value="THIOL:DISULFIDE INTERCHANGE PROTEIN DSBE"/>
    <property type="match status" value="1"/>
</dbReference>
<feature type="domain" description="Thioredoxin" evidence="1">
    <location>
        <begin position="5"/>
        <end position="150"/>
    </location>
</feature>
<dbReference type="Proteomes" id="UP000033930">
    <property type="component" value="Unassembled WGS sequence"/>
</dbReference>
<dbReference type="PATRIC" id="fig|1618983.3.peg.274"/>
<dbReference type="AlphaFoldDB" id="A0A0G0VF29"/>
<proteinExistence type="predicted"/>
<gene>
    <name evidence="2" type="ORF">UU50_C0005G0016</name>
</gene>
<dbReference type="PROSITE" id="PS51352">
    <property type="entry name" value="THIOREDOXIN_2"/>
    <property type="match status" value="1"/>
</dbReference>
<dbReference type="GO" id="GO:0016491">
    <property type="term" value="F:oxidoreductase activity"/>
    <property type="evidence" value="ECO:0007669"/>
    <property type="project" value="InterPro"/>
</dbReference>
<dbReference type="InterPro" id="IPR041017">
    <property type="entry name" value="Thioredoxin_10"/>
</dbReference>
<dbReference type="Pfam" id="PF17991">
    <property type="entry name" value="Thioredoxin_10"/>
    <property type="match status" value="1"/>
</dbReference>
<dbReference type="Gene3D" id="3.40.30.10">
    <property type="entry name" value="Glutaredoxin"/>
    <property type="match status" value="1"/>
</dbReference>
<dbReference type="InterPro" id="IPR013740">
    <property type="entry name" value="Redoxin"/>
</dbReference>
<dbReference type="EMBL" id="LCAW01000005">
    <property type="protein sequence ID" value="KKR99509.1"/>
    <property type="molecule type" value="Genomic_DNA"/>
</dbReference>
<accession>A0A0G0VF29</accession>
<dbReference type="Pfam" id="PF08534">
    <property type="entry name" value="Redoxin"/>
    <property type="match status" value="1"/>
</dbReference>
<dbReference type="SUPFAM" id="SSF52833">
    <property type="entry name" value="Thioredoxin-like"/>
    <property type="match status" value="1"/>
</dbReference>
<name>A0A0G0VF29_9BACT</name>
<evidence type="ECO:0000259" key="1">
    <source>
        <dbReference type="PROSITE" id="PS51352"/>
    </source>
</evidence>
<evidence type="ECO:0000313" key="2">
    <source>
        <dbReference type="EMBL" id="KKR99509.1"/>
    </source>
</evidence>